<dbReference type="EMBL" id="JACVVK020000002">
    <property type="protein sequence ID" value="KAK7508174.1"/>
    <property type="molecule type" value="Genomic_DNA"/>
</dbReference>
<name>A0ABD0M8L6_9CAEN</name>
<comment type="caution">
    <text evidence="1">The sequence shown here is derived from an EMBL/GenBank/DDBJ whole genome shotgun (WGS) entry which is preliminary data.</text>
</comment>
<evidence type="ECO:0000313" key="2">
    <source>
        <dbReference type="Proteomes" id="UP001519460"/>
    </source>
</evidence>
<reference evidence="1 2" key="1">
    <citation type="journal article" date="2023" name="Sci. Data">
        <title>Genome assembly of the Korean intertidal mud-creeper Batillaria attramentaria.</title>
        <authorList>
            <person name="Patra A.K."/>
            <person name="Ho P.T."/>
            <person name="Jun S."/>
            <person name="Lee S.J."/>
            <person name="Kim Y."/>
            <person name="Won Y.J."/>
        </authorList>
    </citation>
    <scope>NUCLEOTIDE SEQUENCE [LARGE SCALE GENOMIC DNA]</scope>
    <source>
        <strain evidence="1">Wonlab-2016</strain>
    </source>
</reference>
<proteinExistence type="predicted"/>
<dbReference type="AlphaFoldDB" id="A0ABD0M8L6"/>
<dbReference type="Proteomes" id="UP001519460">
    <property type="component" value="Unassembled WGS sequence"/>
</dbReference>
<sequence>MKRVKSVSAIKPGFAVRLHFTTHLGTEVHRGQIHTIYSSFLSCLLNGIITVWNRSSSATVHPPDSQPDRARSVQFGHINHAGSGFIRQTLEGKTLHHSHFPGQSSDLLCHVPPLTTISAPAP</sequence>
<accession>A0ABD0M8L6</accession>
<keyword evidence="2" id="KW-1185">Reference proteome</keyword>
<organism evidence="1 2">
    <name type="scientific">Batillaria attramentaria</name>
    <dbReference type="NCBI Taxonomy" id="370345"/>
    <lineage>
        <taxon>Eukaryota</taxon>
        <taxon>Metazoa</taxon>
        <taxon>Spiralia</taxon>
        <taxon>Lophotrochozoa</taxon>
        <taxon>Mollusca</taxon>
        <taxon>Gastropoda</taxon>
        <taxon>Caenogastropoda</taxon>
        <taxon>Sorbeoconcha</taxon>
        <taxon>Cerithioidea</taxon>
        <taxon>Batillariidae</taxon>
        <taxon>Batillaria</taxon>
    </lineage>
</organism>
<protein>
    <submittedName>
        <fullName evidence="1">Uncharacterized protein</fullName>
    </submittedName>
</protein>
<gene>
    <name evidence="1" type="ORF">BaRGS_00000413</name>
</gene>
<evidence type="ECO:0000313" key="1">
    <source>
        <dbReference type="EMBL" id="KAK7508174.1"/>
    </source>
</evidence>